<keyword evidence="5" id="KW-0614">Plasmid</keyword>
<dbReference type="GO" id="GO:0015074">
    <property type="term" value="P:DNA integration"/>
    <property type="evidence" value="ECO:0007669"/>
    <property type="project" value="UniProtKB-KW"/>
</dbReference>
<accession>A0A7I8C2V2</accession>
<dbReference type="PROSITE" id="PS51900">
    <property type="entry name" value="CB"/>
    <property type="match status" value="1"/>
</dbReference>
<dbReference type="EMBL" id="AP023177">
    <property type="protein sequence ID" value="BCF95173.1"/>
    <property type="molecule type" value="Genomic_DNA"/>
</dbReference>
<dbReference type="KEGG" id="plad:PPGU16_82400"/>
<organism evidence="5 6">
    <name type="scientific">Paraburkholderia largidicola</name>
    <dbReference type="NCBI Taxonomy" id="3014751"/>
    <lineage>
        <taxon>Bacteria</taxon>
        <taxon>Pseudomonadati</taxon>
        <taxon>Pseudomonadota</taxon>
        <taxon>Betaproteobacteria</taxon>
        <taxon>Burkholderiales</taxon>
        <taxon>Burkholderiaceae</taxon>
        <taxon>Paraburkholderia</taxon>
    </lineage>
</organism>
<evidence type="ECO:0000256" key="2">
    <source>
        <dbReference type="ARBA" id="ARBA00023125"/>
    </source>
</evidence>
<evidence type="ECO:0000313" key="6">
    <source>
        <dbReference type="Proteomes" id="UP000510888"/>
    </source>
</evidence>
<dbReference type="Gene3D" id="1.10.150.130">
    <property type="match status" value="1"/>
</dbReference>
<sequence length="177" mass="20243">MTSNQPGASPLRQRMTDDMRMRQLSPKTQAGYLRIVREFARYLKRSPDTATVEDLRNYQLYLVDRGTSPVSLNAAITGLKFFFEITLQKPELMARMQPVRVPRILPVVLSPDEVRRLIAATGNLKRKRLARAVRWNSRARGMIVILDRRVMIRGRSVEVTGRAVCLPHSMAGVHRCD</sequence>
<protein>
    <recommendedName>
        <fullName evidence="4">Core-binding (CB) domain-containing protein</fullName>
    </recommendedName>
</protein>
<dbReference type="AlphaFoldDB" id="A0A7I8C2V2"/>
<dbReference type="Proteomes" id="UP000510888">
    <property type="component" value="Plasmid PPGU16_p2"/>
</dbReference>
<dbReference type="InterPro" id="IPR004107">
    <property type="entry name" value="Integrase_SAM-like_N"/>
</dbReference>
<dbReference type="InterPro" id="IPR010998">
    <property type="entry name" value="Integrase_recombinase_N"/>
</dbReference>
<feature type="domain" description="Core-binding (CB)" evidence="4">
    <location>
        <begin position="6"/>
        <end position="87"/>
    </location>
</feature>
<keyword evidence="6" id="KW-1185">Reference proteome</keyword>
<evidence type="ECO:0000256" key="3">
    <source>
        <dbReference type="PROSITE-ProRule" id="PRU01248"/>
    </source>
</evidence>
<proteinExistence type="predicted"/>
<evidence type="ECO:0000256" key="1">
    <source>
        <dbReference type="ARBA" id="ARBA00022908"/>
    </source>
</evidence>
<dbReference type="InterPro" id="IPR011010">
    <property type="entry name" value="DNA_brk_join_enz"/>
</dbReference>
<name>A0A7I8C2V2_9BURK</name>
<dbReference type="SUPFAM" id="SSF56349">
    <property type="entry name" value="DNA breaking-rejoining enzymes"/>
    <property type="match status" value="1"/>
</dbReference>
<dbReference type="Pfam" id="PF13495">
    <property type="entry name" value="Phage_int_SAM_4"/>
    <property type="match status" value="1"/>
</dbReference>
<geneLocation type="plasmid" evidence="5 6">
    <name>PPGU16_p2</name>
</geneLocation>
<dbReference type="InterPro" id="IPR044068">
    <property type="entry name" value="CB"/>
</dbReference>
<evidence type="ECO:0000313" key="5">
    <source>
        <dbReference type="EMBL" id="BCF95173.1"/>
    </source>
</evidence>
<evidence type="ECO:0000259" key="4">
    <source>
        <dbReference type="PROSITE" id="PS51900"/>
    </source>
</evidence>
<reference evidence="5 6" key="1">
    <citation type="journal article" date="2020" name="Genes (Basel)">
        <title>Genomic Comparison of Insect Gut Symbionts from Divergent Burkholderia Subclades.</title>
        <authorList>
            <person name="Takeshita K."/>
            <person name="Kikuchi Y."/>
        </authorList>
    </citation>
    <scope>NUCLEOTIDE SEQUENCE [LARGE SCALE GENOMIC DNA]</scope>
    <source>
        <strain evidence="5 6">PGU16</strain>
        <plasmid evidence="5 6">PPGU16_p2</plasmid>
    </source>
</reference>
<keyword evidence="1" id="KW-0229">DNA integration</keyword>
<dbReference type="GO" id="GO:0003677">
    <property type="term" value="F:DNA binding"/>
    <property type="evidence" value="ECO:0007669"/>
    <property type="project" value="UniProtKB-UniRule"/>
</dbReference>
<gene>
    <name evidence="5" type="ORF">PPGU16_82400</name>
</gene>
<keyword evidence="2 3" id="KW-0238">DNA-binding</keyword>